<feature type="domain" description="DUF559" evidence="1">
    <location>
        <begin position="207"/>
        <end position="270"/>
    </location>
</feature>
<gene>
    <name evidence="2" type="ORF">E6C64_16020</name>
</gene>
<evidence type="ECO:0000313" key="3">
    <source>
        <dbReference type="Proteomes" id="UP000309133"/>
    </source>
</evidence>
<organism evidence="2 3">
    <name type="scientific">Naasia lichenicola</name>
    <dbReference type="NCBI Taxonomy" id="2565933"/>
    <lineage>
        <taxon>Bacteria</taxon>
        <taxon>Bacillati</taxon>
        <taxon>Actinomycetota</taxon>
        <taxon>Actinomycetes</taxon>
        <taxon>Micrococcales</taxon>
        <taxon>Microbacteriaceae</taxon>
        <taxon>Naasia</taxon>
    </lineage>
</organism>
<evidence type="ECO:0000259" key="1">
    <source>
        <dbReference type="Pfam" id="PF04480"/>
    </source>
</evidence>
<reference evidence="2 3" key="1">
    <citation type="submission" date="2019-04" db="EMBL/GenBank/DDBJ databases">
        <authorList>
            <person name="Jiang L."/>
        </authorList>
    </citation>
    <scope>NUCLEOTIDE SEQUENCE [LARGE SCALE GENOMIC DNA]</scope>
    <source>
        <strain evidence="2 3">YIM 131853</strain>
    </source>
</reference>
<dbReference type="Gene3D" id="3.40.960.10">
    <property type="entry name" value="VSR Endonuclease"/>
    <property type="match status" value="1"/>
</dbReference>
<dbReference type="AlphaFoldDB" id="A0A4S4FLP7"/>
<sequence length="279" mass="30469">MVRAAAELGASRSRLRAKDLAAPHRGVRVIAAPKTTLERARAYEPLLRGDQFFSHTTAAALFRMRMPRGFQEDVLHVTSVKPQRAPRVEGIVGHRADSVPTIVSSGSMRVSAPIDTWIALGATLPIGELIVMGDGLLARKSPRATLDQLTRAVDAVAGQRGASRLRSALTELRPGTDSAQETILRLVLMRAGLGEPEVNGVIQTRSGPFHGDLVYRSARVVVEYDGEQHRTDDRQFAIDVDRLDIIMAAGWRVIRVDKRLLARPGKLIARVREALGDVS</sequence>
<accession>A0A4S4FLP7</accession>
<dbReference type="Pfam" id="PF04480">
    <property type="entry name" value="DUF559"/>
    <property type="match status" value="1"/>
</dbReference>
<proteinExistence type="predicted"/>
<evidence type="ECO:0000313" key="2">
    <source>
        <dbReference type="EMBL" id="THG30275.1"/>
    </source>
</evidence>
<dbReference type="OrthoDB" id="3234479at2"/>
<dbReference type="Proteomes" id="UP000309133">
    <property type="component" value="Unassembled WGS sequence"/>
</dbReference>
<comment type="caution">
    <text evidence="2">The sequence shown here is derived from an EMBL/GenBank/DDBJ whole genome shotgun (WGS) entry which is preliminary data.</text>
</comment>
<protein>
    <submittedName>
        <fullName evidence="2">DUF559 domain-containing protein</fullName>
    </submittedName>
</protein>
<dbReference type="InterPro" id="IPR007569">
    <property type="entry name" value="DUF559"/>
</dbReference>
<name>A0A4S4FLP7_9MICO</name>
<dbReference type="SUPFAM" id="SSF52980">
    <property type="entry name" value="Restriction endonuclease-like"/>
    <property type="match status" value="1"/>
</dbReference>
<dbReference type="EMBL" id="SSSM01000005">
    <property type="protein sequence ID" value="THG30275.1"/>
    <property type="molecule type" value="Genomic_DNA"/>
</dbReference>
<dbReference type="InterPro" id="IPR011335">
    <property type="entry name" value="Restrct_endonuc-II-like"/>
</dbReference>
<keyword evidence="3" id="KW-1185">Reference proteome</keyword>